<keyword evidence="2" id="KW-0802">TPR repeat</keyword>
<feature type="transmembrane region" description="Helical" evidence="3">
    <location>
        <begin position="43"/>
        <end position="61"/>
    </location>
</feature>
<dbReference type="InterPro" id="IPR011990">
    <property type="entry name" value="TPR-like_helical_dom_sf"/>
</dbReference>
<feature type="non-terminal residue" evidence="4">
    <location>
        <position position="335"/>
    </location>
</feature>
<accession>A0A0F8XZ19</accession>
<proteinExistence type="predicted"/>
<feature type="non-terminal residue" evidence="4">
    <location>
        <position position="1"/>
    </location>
</feature>
<evidence type="ECO:0000256" key="3">
    <source>
        <dbReference type="SAM" id="Phobius"/>
    </source>
</evidence>
<dbReference type="EMBL" id="LAZR01069687">
    <property type="protein sequence ID" value="KKK47224.1"/>
    <property type="molecule type" value="Genomic_DNA"/>
</dbReference>
<dbReference type="PANTHER" id="PTHR44858:SF1">
    <property type="entry name" value="UDP-N-ACETYLGLUCOSAMINE--PEPTIDE N-ACETYLGLUCOSAMINYLTRANSFERASE SPINDLY-RELATED"/>
    <property type="match status" value="1"/>
</dbReference>
<dbReference type="SMART" id="SM00028">
    <property type="entry name" value="TPR"/>
    <property type="match status" value="4"/>
</dbReference>
<keyword evidence="3" id="KW-0812">Transmembrane</keyword>
<dbReference type="Gene3D" id="1.25.40.10">
    <property type="entry name" value="Tetratricopeptide repeat domain"/>
    <property type="match status" value="3"/>
</dbReference>
<dbReference type="PANTHER" id="PTHR44858">
    <property type="entry name" value="TETRATRICOPEPTIDE REPEAT PROTEIN 6"/>
    <property type="match status" value="1"/>
</dbReference>
<protein>
    <submittedName>
        <fullName evidence="4">Uncharacterized protein</fullName>
    </submittedName>
</protein>
<reference evidence="4" key="1">
    <citation type="journal article" date="2015" name="Nature">
        <title>Complex archaea that bridge the gap between prokaryotes and eukaryotes.</title>
        <authorList>
            <person name="Spang A."/>
            <person name="Saw J.H."/>
            <person name="Jorgensen S.L."/>
            <person name="Zaremba-Niedzwiedzka K."/>
            <person name="Martijn J."/>
            <person name="Lind A.E."/>
            <person name="van Eijk R."/>
            <person name="Schleper C."/>
            <person name="Guy L."/>
            <person name="Ettema T.J."/>
        </authorList>
    </citation>
    <scope>NUCLEOTIDE SEQUENCE</scope>
</reference>
<organism evidence="4">
    <name type="scientific">marine sediment metagenome</name>
    <dbReference type="NCBI Taxonomy" id="412755"/>
    <lineage>
        <taxon>unclassified sequences</taxon>
        <taxon>metagenomes</taxon>
        <taxon>ecological metagenomes</taxon>
    </lineage>
</organism>
<comment type="caution">
    <text evidence="4">The sequence shown here is derived from an EMBL/GenBank/DDBJ whole genome shotgun (WGS) entry which is preliminary data.</text>
</comment>
<dbReference type="PROSITE" id="PS50005">
    <property type="entry name" value="TPR"/>
    <property type="match status" value="3"/>
</dbReference>
<feature type="transmembrane region" description="Helical" evidence="3">
    <location>
        <begin position="73"/>
        <end position="96"/>
    </location>
</feature>
<dbReference type="GO" id="GO:0046813">
    <property type="term" value="P:receptor-mediated virion attachment to host cell"/>
    <property type="evidence" value="ECO:0007669"/>
    <property type="project" value="TreeGrafter"/>
</dbReference>
<feature type="transmembrane region" description="Helical" evidence="3">
    <location>
        <begin position="102"/>
        <end position="122"/>
    </location>
</feature>
<keyword evidence="3" id="KW-0472">Membrane</keyword>
<sequence length="335" mass="37828">VPQNFFERLCIAGRAVWFYIRTDMIPVRLSLIYTRWNIDEWNPMHWVAPVMVVGILAFLLLHRRTWTKPVLAAYGYVLIVLFPVIGFFNMSFMHIAFVADHLQYIAIPGVIALVAGTGWWIACRGGIATKILTGSLALVLVGLMSYESRSRAATFQDERTLWTDTIRRNKRAWLAYNNLGLLANNAGRPDTAIGLYDKAIALKPDYSHALNNRGLAYAAKANALRARDQAQAARFDKLAIANYDKALECDPQYANAYANKGLVYQAQLQFARAIEEHTKALAISPKLAIAFNNRGTAYFRLKEYDKAIANFTEAIASRRKYADAHHNRALAYYQT</sequence>
<keyword evidence="3" id="KW-1133">Transmembrane helix</keyword>
<dbReference type="InterPro" id="IPR050498">
    <property type="entry name" value="Ycf3"/>
</dbReference>
<dbReference type="Pfam" id="PF13414">
    <property type="entry name" value="TPR_11"/>
    <property type="match status" value="2"/>
</dbReference>
<dbReference type="Pfam" id="PF13432">
    <property type="entry name" value="TPR_16"/>
    <property type="match status" value="1"/>
</dbReference>
<name>A0A0F8XZ19_9ZZZZ</name>
<evidence type="ECO:0000256" key="2">
    <source>
        <dbReference type="ARBA" id="ARBA00022803"/>
    </source>
</evidence>
<dbReference type="AlphaFoldDB" id="A0A0F8XZ19"/>
<gene>
    <name evidence="4" type="ORF">LCGC14_3157360</name>
</gene>
<evidence type="ECO:0000256" key="1">
    <source>
        <dbReference type="ARBA" id="ARBA00022737"/>
    </source>
</evidence>
<keyword evidence="1" id="KW-0677">Repeat</keyword>
<evidence type="ECO:0000313" key="4">
    <source>
        <dbReference type="EMBL" id="KKK47224.1"/>
    </source>
</evidence>
<dbReference type="InterPro" id="IPR019734">
    <property type="entry name" value="TPR_rpt"/>
</dbReference>
<dbReference type="GO" id="GO:0009279">
    <property type="term" value="C:cell outer membrane"/>
    <property type="evidence" value="ECO:0007669"/>
    <property type="project" value="TreeGrafter"/>
</dbReference>
<dbReference type="SUPFAM" id="SSF48439">
    <property type="entry name" value="Protein prenylyltransferase"/>
    <property type="match status" value="1"/>
</dbReference>